<evidence type="ECO:0000256" key="3">
    <source>
        <dbReference type="ARBA" id="ARBA00023002"/>
    </source>
</evidence>
<comment type="similarity">
    <text evidence="1 4">Belongs to the short-chain dehydrogenases/reductases (SDR) family.</text>
</comment>
<dbReference type="PANTHER" id="PTHR24320:SF283">
    <property type="entry name" value="RETINOL DEHYDROGENASE 11"/>
    <property type="match status" value="1"/>
</dbReference>
<evidence type="ECO:0000313" key="6">
    <source>
        <dbReference type="Proteomes" id="UP000249789"/>
    </source>
</evidence>
<proteinExistence type="inferred from homology"/>
<dbReference type="PANTHER" id="PTHR24320">
    <property type="entry name" value="RETINOL DEHYDROGENASE"/>
    <property type="match status" value="1"/>
</dbReference>
<dbReference type="PRINTS" id="PR00080">
    <property type="entry name" value="SDRFAMILY"/>
</dbReference>
<dbReference type="Proteomes" id="UP000249789">
    <property type="component" value="Unassembled WGS sequence"/>
</dbReference>
<dbReference type="GeneID" id="63858273"/>
<dbReference type="OrthoDB" id="191139at2759"/>
<evidence type="ECO:0000256" key="1">
    <source>
        <dbReference type="ARBA" id="ARBA00006484"/>
    </source>
</evidence>
<gene>
    <name evidence="5" type="ORF">BO72DRAFT_369999</name>
</gene>
<dbReference type="RefSeq" id="XP_040805032.1">
    <property type="nucleotide sequence ID" value="XM_040940940.1"/>
</dbReference>
<protein>
    <submittedName>
        <fullName evidence="5">NAD(P)-binding protein</fullName>
    </submittedName>
</protein>
<organism evidence="5 6">
    <name type="scientific">Aspergillus fijiensis CBS 313.89</name>
    <dbReference type="NCBI Taxonomy" id="1448319"/>
    <lineage>
        <taxon>Eukaryota</taxon>
        <taxon>Fungi</taxon>
        <taxon>Dikarya</taxon>
        <taxon>Ascomycota</taxon>
        <taxon>Pezizomycotina</taxon>
        <taxon>Eurotiomycetes</taxon>
        <taxon>Eurotiomycetidae</taxon>
        <taxon>Eurotiales</taxon>
        <taxon>Aspergillaceae</taxon>
        <taxon>Aspergillus</taxon>
    </lineage>
</organism>
<dbReference type="PRINTS" id="PR00081">
    <property type="entry name" value="GDHRDH"/>
</dbReference>
<reference evidence="5 6" key="1">
    <citation type="submission" date="2018-02" db="EMBL/GenBank/DDBJ databases">
        <title>The genomes of Aspergillus section Nigri reveals drivers in fungal speciation.</title>
        <authorList>
            <consortium name="DOE Joint Genome Institute"/>
            <person name="Vesth T.C."/>
            <person name="Nybo J."/>
            <person name="Theobald S."/>
            <person name="Brandl J."/>
            <person name="Frisvad J.C."/>
            <person name="Nielsen K.F."/>
            <person name="Lyhne E.K."/>
            <person name="Kogle M.E."/>
            <person name="Kuo A."/>
            <person name="Riley R."/>
            <person name="Clum A."/>
            <person name="Nolan M."/>
            <person name="Lipzen A."/>
            <person name="Salamov A."/>
            <person name="Henrissat B."/>
            <person name="Wiebenga A."/>
            <person name="De vries R.P."/>
            <person name="Grigoriev I.V."/>
            <person name="Mortensen U.H."/>
            <person name="Andersen M.R."/>
            <person name="Baker S.E."/>
        </authorList>
    </citation>
    <scope>NUCLEOTIDE SEQUENCE [LARGE SCALE GENOMIC DNA]</scope>
    <source>
        <strain evidence="5 6">CBS 313.89</strain>
    </source>
</reference>
<evidence type="ECO:0000256" key="2">
    <source>
        <dbReference type="ARBA" id="ARBA00022857"/>
    </source>
</evidence>
<keyword evidence="3" id="KW-0560">Oxidoreductase</keyword>
<evidence type="ECO:0000256" key="4">
    <source>
        <dbReference type="RuleBase" id="RU000363"/>
    </source>
</evidence>
<accession>A0A8G1RVV5</accession>
<dbReference type="GO" id="GO:0016491">
    <property type="term" value="F:oxidoreductase activity"/>
    <property type="evidence" value="ECO:0007669"/>
    <property type="project" value="UniProtKB-KW"/>
</dbReference>
<keyword evidence="2" id="KW-0521">NADP</keyword>
<sequence length="332" mass="35437">MPKTPYTSQTTAEEACTALAEHIRGKRVLITGPTSTSIGGATALALASLPATHHPSLLILAGRNPATLETIVASIAEKAPSLRVRPVVLDLASQKSVRRAAEEVLADTSGVDVIINNAGVMACPYATTEEGVELQFGTNHLGHFLLTNLLIREMLERNGNRGKDGEVVRVVNVSSAGHKRGEVRFGDVGFENGSVYDKWQAYGQSKTANMLFSVALAGKLGGRGVISVSLYPDRVLSGIARHLVLEEFVKAGWKTEDGKVVDDPKLNWRSLSQAAATLIVAGFEPSIAESNGSYLVNNHIANDQAAAYALSRGNAEKLWAHTEELVGEEFDL</sequence>
<dbReference type="EMBL" id="KZ824627">
    <property type="protein sequence ID" value="RAK81022.1"/>
    <property type="molecule type" value="Genomic_DNA"/>
</dbReference>
<dbReference type="InterPro" id="IPR002347">
    <property type="entry name" value="SDR_fam"/>
</dbReference>
<name>A0A8G1RVV5_9EURO</name>
<dbReference type="Gene3D" id="3.40.50.720">
    <property type="entry name" value="NAD(P)-binding Rossmann-like Domain"/>
    <property type="match status" value="1"/>
</dbReference>
<evidence type="ECO:0000313" key="5">
    <source>
        <dbReference type="EMBL" id="RAK81022.1"/>
    </source>
</evidence>
<dbReference type="Pfam" id="PF00106">
    <property type="entry name" value="adh_short"/>
    <property type="match status" value="1"/>
</dbReference>
<dbReference type="VEuPathDB" id="FungiDB:BO72DRAFT_369999"/>
<dbReference type="AlphaFoldDB" id="A0A8G1RVV5"/>
<dbReference type="InterPro" id="IPR036291">
    <property type="entry name" value="NAD(P)-bd_dom_sf"/>
</dbReference>
<dbReference type="SUPFAM" id="SSF51735">
    <property type="entry name" value="NAD(P)-binding Rossmann-fold domains"/>
    <property type="match status" value="1"/>
</dbReference>
<keyword evidence="6" id="KW-1185">Reference proteome</keyword>